<dbReference type="InterPro" id="IPR050103">
    <property type="entry name" value="Class-III_PLP-dep_AT"/>
</dbReference>
<dbReference type="PROSITE" id="PS00600">
    <property type="entry name" value="AA_TRANSFER_CLASS_3"/>
    <property type="match status" value="1"/>
</dbReference>
<dbReference type="InterPro" id="IPR015422">
    <property type="entry name" value="PyrdxlP-dep_Trfase_small"/>
</dbReference>
<evidence type="ECO:0000256" key="5">
    <source>
        <dbReference type="HAMAP-Rule" id="MF_01107"/>
    </source>
</evidence>
<dbReference type="GO" id="GO:0042802">
    <property type="term" value="F:identical protein binding"/>
    <property type="evidence" value="ECO:0007669"/>
    <property type="project" value="TreeGrafter"/>
</dbReference>
<proteinExistence type="inferred from homology"/>
<feature type="binding site" evidence="5">
    <location>
        <begin position="223"/>
        <end position="226"/>
    </location>
    <ligand>
        <name>pyridoxal 5'-phosphate</name>
        <dbReference type="ChEBI" id="CHEBI:597326"/>
    </ligand>
</feature>
<dbReference type="Pfam" id="PF00202">
    <property type="entry name" value="Aminotran_3"/>
    <property type="match status" value="1"/>
</dbReference>
<feature type="binding site" evidence="5">
    <location>
        <position position="139"/>
    </location>
    <ligand>
        <name>pyridoxal 5'-phosphate</name>
        <dbReference type="ChEBI" id="CHEBI:597326"/>
    </ligand>
</feature>
<dbReference type="InterPro" id="IPR015424">
    <property type="entry name" value="PyrdxlP-dep_Trfase"/>
</dbReference>
<dbReference type="GO" id="GO:0030170">
    <property type="term" value="F:pyridoxal phosphate binding"/>
    <property type="evidence" value="ECO:0007669"/>
    <property type="project" value="InterPro"/>
</dbReference>
<feature type="binding site" evidence="5">
    <location>
        <position position="280"/>
    </location>
    <ligand>
        <name>N(2)-acetyl-L-ornithine</name>
        <dbReference type="ChEBI" id="CHEBI:57805"/>
    </ligand>
</feature>
<feature type="modified residue" description="N6-(pyridoxal phosphate)lysine" evidence="5">
    <location>
        <position position="252"/>
    </location>
</feature>
<dbReference type="PANTHER" id="PTHR11986">
    <property type="entry name" value="AMINOTRANSFERASE CLASS III"/>
    <property type="match status" value="1"/>
</dbReference>
<keyword evidence="5" id="KW-0055">Arginine biosynthesis</keyword>
<comment type="cofactor">
    <cofactor evidence="5">
        <name>pyridoxal 5'-phosphate</name>
        <dbReference type="ChEBI" id="CHEBI:597326"/>
    </cofactor>
    <text evidence="5">Binds 1 pyridoxal phosphate per subunit.</text>
</comment>
<dbReference type="GO" id="GO:0006526">
    <property type="term" value="P:L-arginine biosynthetic process"/>
    <property type="evidence" value="ECO:0007669"/>
    <property type="project" value="UniProtKB-UniRule"/>
</dbReference>
<evidence type="ECO:0000256" key="2">
    <source>
        <dbReference type="ARBA" id="ARBA00022605"/>
    </source>
</evidence>
<dbReference type="KEGG" id="sapp:SAC06_05570"/>
<keyword evidence="4 5" id="KW-0663">Pyridoxal phosphate</keyword>
<dbReference type="RefSeq" id="WP_350257333.1">
    <property type="nucleotide sequence ID" value="NZ_CP138335.1"/>
</dbReference>
<dbReference type="InterPro" id="IPR049704">
    <property type="entry name" value="Aminotrans_3_PPA_site"/>
</dbReference>
<accession>A0AAU7V4I7</accession>
<dbReference type="SUPFAM" id="SSF53383">
    <property type="entry name" value="PLP-dependent transferases"/>
    <property type="match status" value="1"/>
</dbReference>
<dbReference type="HAMAP" id="MF_01107">
    <property type="entry name" value="ArgD_aminotrans_3"/>
    <property type="match status" value="1"/>
</dbReference>
<dbReference type="NCBIfam" id="NF002874">
    <property type="entry name" value="PRK03244.1"/>
    <property type="match status" value="1"/>
</dbReference>
<reference evidence="6" key="1">
    <citation type="submission" date="2023-11" db="EMBL/GenBank/DDBJ databases">
        <title>Scrofimicrobium hongkongense sp. nov., isolated from a patient with peritonitis.</title>
        <authorList>
            <person name="Lao H.Y."/>
            <person name="Wong A.Y.P."/>
            <person name="Ng T.L."/>
            <person name="Wong R.Y.L."/>
            <person name="Yau M.C.Y."/>
            <person name="Lam J.Y.W."/>
            <person name="Siu G.K.H."/>
        </authorList>
    </citation>
    <scope>NUCLEOTIDE SEQUENCE</scope>
    <source>
        <strain evidence="6">R131</strain>
    </source>
</reference>
<dbReference type="GO" id="GO:0005737">
    <property type="term" value="C:cytoplasm"/>
    <property type="evidence" value="ECO:0007669"/>
    <property type="project" value="UniProtKB-SubCell"/>
</dbReference>
<keyword evidence="1 5" id="KW-0032">Aminotransferase</keyword>
<dbReference type="InterPro" id="IPR005814">
    <property type="entry name" value="Aminotrans_3"/>
</dbReference>
<dbReference type="EC" id="2.6.1.11" evidence="5"/>
<name>A0AAU7V4I7_9ACTO</name>
<dbReference type="FunFam" id="3.40.640.10:FF:000004">
    <property type="entry name" value="Acetylornithine aminotransferase"/>
    <property type="match status" value="1"/>
</dbReference>
<comment type="similarity">
    <text evidence="5">Belongs to the class-III pyridoxal-phosphate-dependent aminotransferase family. ArgD subfamily.</text>
</comment>
<feature type="binding site" evidence="5">
    <location>
        <position position="142"/>
    </location>
    <ligand>
        <name>N(2)-acetyl-L-ornithine</name>
        <dbReference type="ChEBI" id="CHEBI:57805"/>
    </ligand>
</feature>
<evidence type="ECO:0000256" key="3">
    <source>
        <dbReference type="ARBA" id="ARBA00022679"/>
    </source>
</evidence>
<sequence>MTSVERGWAERSADVLIQNLSVPLAQMERGQGCYLWDNAGKQYLDFLGGIAVNSLGHCHPAVVQALTEQASRLDHISNYFVSRPQLDLAERLLDLAGATGGGVFLANSGTEANEAALKLARLHGNSQGKSRIIAFEGAFHGRTMGALALTAKAKYRDPFAPLTPGIEHLPVDEAALREAMDDQVAAIFVEPIQGEAGVVELPAGFLEAARELADRHGSLLILDEVQTGVGRTGRWFGFQHTSVVPDAITVAKGLGSGFPIGALVAFPSCSGLFYPGSHGTTFGGNPLAARVALQVLQVLEDAAVLENVQVQSERLRTGLAELGSDLIASVRGRGLLLGIQLTRPVAAEVTAAAFARGLIINAPAPDVIRLAPPLVVGRREVGEFLELFAQSLDAS</sequence>
<dbReference type="NCBIfam" id="TIGR00707">
    <property type="entry name" value="argD"/>
    <property type="match status" value="1"/>
</dbReference>
<evidence type="ECO:0000256" key="4">
    <source>
        <dbReference type="ARBA" id="ARBA00022898"/>
    </source>
</evidence>
<dbReference type="InterPro" id="IPR004636">
    <property type="entry name" value="AcOrn/SuccOrn_fam"/>
</dbReference>
<dbReference type="PANTHER" id="PTHR11986:SF79">
    <property type="entry name" value="ACETYLORNITHINE AMINOTRANSFERASE, MITOCHONDRIAL"/>
    <property type="match status" value="1"/>
</dbReference>
<organism evidence="6">
    <name type="scientific">Scrofimicrobium appendicitidis</name>
    <dbReference type="NCBI Taxonomy" id="3079930"/>
    <lineage>
        <taxon>Bacteria</taxon>
        <taxon>Bacillati</taxon>
        <taxon>Actinomycetota</taxon>
        <taxon>Actinomycetes</taxon>
        <taxon>Actinomycetales</taxon>
        <taxon>Actinomycetaceae</taxon>
        <taxon>Scrofimicrobium</taxon>
    </lineage>
</organism>
<dbReference type="NCBIfam" id="NF002325">
    <property type="entry name" value="PRK01278.1"/>
    <property type="match status" value="1"/>
</dbReference>
<dbReference type="Gene3D" id="3.40.640.10">
    <property type="entry name" value="Type I PLP-dependent aspartate aminotransferase-like (Major domain)"/>
    <property type="match status" value="1"/>
</dbReference>
<gene>
    <name evidence="5" type="primary">argD</name>
    <name evidence="6" type="ORF">SAC06_05570</name>
</gene>
<keyword evidence="3 5" id="KW-0808">Transferase</keyword>
<protein>
    <recommendedName>
        <fullName evidence="5">Acetylornithine aminotransferase</fullName>
        <shortName evidence="5">ACOAT</shortName>
        <ecNumber evidence="5">2.6.1.11</ecNumber>
    </recommendedName>
</protein>
<feature type="binding site" evidence="5">
    <location>
        <begin position="109"/>
        <end position="110"/>
    </location>
    <ligand>
        <name>pyridoxal 5'-phosphate</name>
        <dbReference type="ChEBI" id="CHEBI:597326"/>
    </ligand>
</feature>
<dbReference type="EMBL" id="CP138335">
    <property type="protein sequence ID" value="XBW07127.1"/>
    <property type="molecule type" value="Genomic_DNA"/>
</dbReference>
<comment type="subcellular location">
    <subcellularLocation>
        <location evidence="5">Cytoplasm</location>
    </subcellularLocation>
</comment>
<dbReference type="PIRSF" id="PIRSF000521">
    <property type="entry name" value="Transaminase_4ab_Lys_Orn"/>
    <property type="match status" value="1"/>
</dbReference>
<dbReference type="GO" id="GO:0003992">
    <property type="term" value="F:N2-acetyl-L-ornithine:2-oxoglutarate 5-aminotransferase activity"/>
    <property type="evidence" value="ECO:0007669"/>
    <property type="project" value="UniProtKB-UniRule"/>
</dbReference>
<keyword evidence="5" id="KW-0963">Cytoplasm</keyword>
<evidence type="ECO:0000313" key="6">
    <source>
        <dbReference type="EMBL" id="XBW07127.1"/>
    </source>
</evidence>
<keyword evidence="2 5" id="KW-0028">Amino-acid biosynthesis</keyword>
<comment type="pathway">
    <text evidence="5">Amino-acid biosynthesis; L-arginine biosynthesis; N(2)-acetyl-L-ornithine from L-glutamate: step 4/4.</text>
</comment>
<evidence type="ECO:0000256" key="1">
    <source>
        <dbReference type="ARBA" id="ARBA00022576"/>
    </source>
</evidence>
<dbReference type="CDD" id="cd00610">
    <property type="entry name" value="OAT_like"/>
    <property type="match status" value="1"/>
</dbReference>
<dbReference type="AlphaFoldDB" id="A0AAU7V4I7"/>
<dbReference type="InterPro" id="IPR015421">
    <property type="entry name" value="PyrdxlP-dep_Trfase_major"/>
</dbReference>
<dbReference type="Gene3D" id="3.90.1150.10">
    <property type="entry name" value="Aspartate Aminotransferase, domain 1"/>
    <property type="match status" value="1"/>
</dbReference>
<feature type="binding site" evidence="5">
    <location>
        <position position="281"/>
    </location>
    <ligand>
        <name>pyridoxal 5'-phosphate</name>
        <dbReference type="ChEBI" id="CHEBI:597326"/>
    </ligand>
</feature>
<comment type="catalytic activity">
    <reaction evidence="5">
        <text>N(2)-acetyl-L-ornithine + 2-oxoglutarate = N-acetyl-L-glutamate 5-semialdehyde + L-glutamate</text>
        <dbReference type="Rhea" id="RHEA:18049"/>
        <dbReference type="ChEBI" id="CHEBI:16810"/>
        <dbReference type="ChEBI" id="CHEBI:29123"/>
        <dbReference type="ChEBI" id="CHEBI:29985"/>
        <dbReference type="ChEBI" id="CHEBI:57805"/>
        <dbReference type="EC" id="2.6.1.11"/>
    </reaction>
</comment>
<comment type="miscellaneous">
    <text evidence="5">May also have succinyldiaminopimelate aminotransferase activity, thus carrying out the corresponding step in lysine biosynthesis.</text>
</comment>
<comment type="subunit">
    <text evidence="5">Homodimer.</text>
</comment>